<dbReference type="EMBL" id="SPQT01000003">
    <property type="protein sequence ID" value="TFV49233.1"/>
    <property type="molecule type" value="Genomic_DNA"/>
</dbReference>
<comment type="caution">
    <text evidence="3">The sequence shown here is derived from an EMBL/GenBank/DDBJ whole genome shotgun (WGS) entry which is preliminary data.</text>
</comment>
<name>A0A4Y9M2F9_9BRAD</name>
<dbReference type="AlphaFoldDB" id="A0A4Y9M2F9"/>
<evidence type="ECO:0000313" key="3">
    <source>
        <dbReference type="EMBL" id="TFV49233.1"/>
    </source>
</evidence>
<dbReference type="OrthoDB" id="8451436at2"/>
<reference evidence="3 4" key="1">
    <citation type="submission" date="2019-03" db="EMBL/GenBank/DDBJ databases">
        <title>Bradyrhizobium diversity isolated from nodules of Chamaecrista fasciculata.</title>
        <authorList>
            <person name="Klepa M.S."/>
            <person name="Urquiaga M.O."/>
            <person name="Hungria M."/>
            <person name="Delamuta J.R."/>
        </authorList>
    </citation>
    <scope>NUCLEOTIDE SEQUENCE [LARGE SCALE GENOMIC DNA]</scope>
    <source>
        <strain evidence="3 4">CNPSo 3448</strain>
    </source>
</reference>
<feature type="compositionally biased region" description="Basic and acidic residues" evidence="1">
    <location>
        <begin position="463"/>
        <end position="488"/>
    </location>
</feature>
<keyword evidence="2" id="KW-0732">Signal</keyword>
<feature type="region of interest" description="Disordered" evidence="1">
    <location>
        <begin position="357"/>
        <end position="522"/>
    </location>
</feature>
<evidence type="ECO:0000256" key="1">
    <source>
        <dbReference type="SAM" id="MobiDB-lite"/>
    </source>
</evidence>
<feature type="compositionally biased region" description="Basic and acidic residues" evidence="1">
    <location>
        <begin position="388"/>
        <end position="413"/>
    </location>
</feature>
<evidence type="ECO:0000313" key="4">
    <source>
        <dbReference type="Proteomes" id="UP000297966"/>
    </source>
</evidence>
<feature type="chain" id="PRO_5021249203" evidence="2">
    <location>
        <begin position="26"/>
        <end position="522"/>
    </location>
</feature>
<dbReference type="Proteomes" id="UP000297966">
    <property type="component" value="Unassembled WGS sequence"/>
</dbReference>
<keyword evidence="4" id="KW-1185">Reference proteome</keyword>
<organism evidence="3 4">
    <name type="scientific">Bradyrhizobium niftali</name>
    <dbReference type="NCBI Taxonomy" id="2560055"/>
    <lineage>
        <taxon>Bacteria</taxon>
        <taxon>Pseudomonadati</taxon>
        <taxon>Pseudomonadota</taxon>
        <taxon>Alphaproteobacteria</taxon>
        <taxon>Hyphomicrobiales</taxon>
        <taxon>Nitrobacteraceae</taxon>
        <taxon>Bradyrhizobium</taxon>
    </lineage>
</organism>
<evidence type="ECO:0000256" key="2">
    <source>
        <dbReference type="SAM" id="SignalP"/>
    </source>
</evidence>
<dbReference type="RefSeq" id="WP_135173999.1">
    <property type="nucleotide sequence ID" value="NZ_SPQT01000003.1"/>
</dbReference>
<protein>
    <submittedName>
        <fullName evidence="3">Uncharacterized protein</fullName>
    </submittedName>
</protein>
<accession>A0A4Y9M2F9</accession>
<proteinExistence type="predicted"/>
<sequence length="522" mass="56369">MRTYAKLSKVLAVSLFAASTSPVLESIGVATSALAASPRAGDAQTLLTDMHRALATVVVAYEQVPAAKKTRADALMLESAKETATELGRLKTAMADRQPQQVSLAVRRMSEAVGRLQGTYRMAAVGDRTVAEGVRALISGWAAFSAHYALAKPAKTRTSAVTPAQLTELRERVASLESDMQRLRSNAEHNKTFVRDVDYVYVQVERLRREPITIDTYQSTMLTLAIINGTIAGYTIVSHVYYPEYYEALRVETEVAAFYRGYWSGYYDGYYGALADDYYEQRFDLPTTTVVNIDNSLTQKVDVYVEQNITVLADDAGRSAEATEALPANAVDIANQPHQGIEDPAEAAGRIAETLPAPATSKVEQSTTDQPAAPTVQAKESDTGGPDAEPRPDARIEEPSKAPQRDDRDHNPDQIDDASAKPAPDLVESSPPRPDAQDEPAVPDRPAAPSALAKETDTDGPDADPRPNGRIEEPTSDKAPQDDDRDGNADQTEEAAAKPGLGLTEPPPAQAAEDESTRAEQE</sequence>
<gene>
    <name evidence="3" type="ORF">E4K65_09980</name>
</gene>
<feature type="signal peptide" evidence="2">
    <location>
        <begin position="1"/>
        <end position="25"/>
    </location>
</feature>